<evidence type="ECO:0000313" key="2">
    <source>
        <dbReference type="EMBL" id="KRG16949.1"/>
    </source>
</evidence>
<organism evidence="2 4">
    <name type="scientific">Lederbergia galactosidilytica</name>
    <dbReference type="NCBI Taxonomy" id="217031"/>
    <lineage>
        <taxon>Bacteria</taxon>
        <taxon>Bacillati</taxon>
        <taxon>Bacillota</taxon>
        <taxon>Bacilli</taxon>
        <taxon>Bacillales</taxon>
        <taxon>Bacillaceae</taxon>
        <taxon>Lederbergia</taxon>
    </lineage>
</organism>
<dbReference type="EMBL" id="LGPB01000022">
    <property type="protein sequence ID" value="KRG16949.1"/>
    <property type="molecule type" value="Genomic_DNA"/>
</dbReference>
<keyword evidence="5" id="KW-1185">Reference proteome</keyword>
<comment type="caution">
    <text evidence="2">The sequence shown here is derived from an EMBL/GenBank/DDBJ whole genome shotgun (WGS) entry which is preliminary data.</text>
</comment>
<evidence type="ECO:0000313" key="4">
    <source>
        <dbReference type="Proteomes" id="UP000053881"/>
    </source>
</evidence>
<keyword evidence="1" id="KW-1133">Transmembrane helix</keyword>
<feature type="transmembrane region" description="Helical" evidence="1">
    <location>
        <begin position="51"/>
        <end position="69"/>
    </location>
</feature>
<evidence type="ECO:0000313" key="3">
    <source>
        <dbReference type="EMBL" id="OAK69173.1"/>
    </source>
</evidence>
<dbReference type="STRING" id="217031.ABB05_14265"/>
<accession>A0A0Q9Y823</accession>
<keyword evidence="1" id="KW-0812">Transmembrane</keyword>
<dbReference type="Proteomes" id="UP000077881">
    <property type="component" value="Unassembled WGS sequence"/>
</dbReference>
<evidence type="ECO:0000313" key="5">
    <source>
        <dbReference type="Proteomes" id="UP000077881"/>
    </source>
</evidence>
<reference evidence="3 5" key="1">
    <citation type="submission" date="2015-05" db="EMBL/GenBank/DDBJ databases">
        <title>Comparison of genome.</title>
        <authorList>
            <person name="Zheng Z."/>
            <person name="Sun M."/>
        </authorList>
    </citation>
    <scope>NUCLEOTIDE SEQUENCE [LARGE SCALE GENOMIC DNA]</scope>
    <source>
        <strain evidence="3 5">G25-74</strain>
    </source>
</reference>
<name>A0A0Q9Y823_9BACI</name>
<dbReference type="PATRIC" id="fig|217031.4.peg.811"/>
<dbReference type="Proteomes" id="UP000053881">
    <property type="component" value="Unassembled WGS sequence"/>
</dbReference>
<sequence length="82" mass="9154">MRKENNPEEKKNIEVWEDLVNLRELVLSLVICSVTTLGAYLLAPAEPPKPLFFGLAGAIGGFIIVSIIVKPKRTFEINEDED</sequence>
<keyword evidence="1" id="KW-0472">Membrane</keyword>
<reference evidence="2 4" key="2">
    <citation type="submission" date="2015-06" db="EMBL/GenBank/DDBJ databases">
        <title>Genome sequencing project of Bacillus galactosidilyticus PL133.</title>
        <authorList>
            <person name="Gaiero J."/>
            <person name="Nicol R."/>
            <person name="Habash M."/>
        </authorList>
    </citation>
    <scope>NUCLEOTIDE SEQUENCE [LARGE SCALE GENOMIC DNA]</scope>
    <source>
        <strain evidence="2 4">PL133</strain>
    </source>
</reference>
<gene>
    <name evidence="3" type="ORF">ABB05_14265</name>
    <name evidence="2" type="ORF">ACA29_02385</name>
</gene>
<protein>
    <submittedName>
        <fullName evidence="2">Heme ABC transporter</fullName>
    </submittedName>
</protein>
<evidence type="ECO:0000256" key="1">
    <source>
        <dbReference type="SAM" id="Phobius"/>
    </source>
</evidence>
<proteinExistence type="predicted"/>
<dbReference type="OrthoDB" id="1924966at2"/>
<feature type="transmembrane region" description="Helical" evidence="1">
    <location>
        <begin position="25"/>
        <end position="45"/>
    </location>
</feature>
<dbReference type="EMBL" id="LDJR01000054">
    <property type="protein sequence ID" value="OAK69173.1"/>
    <property type="molecule type" value="Genomic_DNA"/>
</dbReference>
<dbReference type="AlphaFoldDB" id="A0A0Q9Y823"/>